<gene>
    <name evidence="2" type="ORF">SAMN05661099_1456</name>
</gene>
<dbReference type="AlphaFoldDB" id="A0A1T5BA92"/>
<dbReference type="SUPFAM" id="SSF63829">
    <property type="entry name" value="Calcium-dependent phosphotriesterase"/>
    <property type="match status" value="1"/>
</dbReference>
<feature type="signal peptide" evidence="1">
    <location>
        <begin position="1"/>
        <end position="17"/>
    </location>
</feature>
<evidence type="ECO:0000313" key="2">
    <source>
        <dbReference type="EMBL" id="SKB44065.1"/>
    </source>
</evidence>
<sequence length="294" mass="31864">MKITTFFFLAASPILFSACNSSQTSESAADSTSTGDSTKHELVLKWETDSSLKVPESVLLDRQNKVLYVSNIDGQDPWKADGKGSIGKVDLDGKVISAEWVTGLESPKGLGMFNGKLYAADLTNLVIIDIASGKIEQKVPIAGAVGLNDIAVDGQGVLYISDSPGKRVFRFEKGKSEVFLDNLNGPNGLFINGTDIFVLDNQAMHKVNADRTLTKITDGLDGNADGLENVIGSDYIISCWEGLIWYINADGTKEMLLDTRAAQKNTADIGFDKETKTVYVPTFFKNTIVAYEVK</sequence>
<keyword evidence="3" id="KW-1185">Reference proteome</keyword>
<dbReference type="Proteomes" id="UP000189981">
    <property type="component" value="Unassembled WGS sequence"/>
</dbReference>
<dbReference type="EMBL" id="FUYR01000001">
    <property type="protein sequence ID" value="SKB44065.1"/>
    <property type="molecule type" value="Genomic_DNA"/>
</dbReference>
<dbReference type="InterPro" id="IPR011042">
    <property type="entry name" value="6-blade_b-propeller_TolB-like"/>
</dbReference>
<dbReference type="Gene3D" id="2.120.10.30">
    <property type="entry name" value="TolB, C-terminal domain"/>
    <property type="match status" value="1"/>
</dbReference>
<dbReference type="PROSITE" id="PS51257">
    <property type="entry name" value="PROKAR_LIPOPROTEIN"/>
    <property type="match status" value="1"/>
</dbReference>
<evidence type="ECO:0000313" key="3">
    <source>
        <dbReference type="Proteomes" id="UP000189981"/>
    </source>
</evidence>
<reference evidence="3" key="1">
    <citation type="submission" date="2017-02" db="EMBL/GenBank/DDBJ databases">
        <authorList>
            <person name="Varghese N."/>
            <person name="Submissions S."/>
        </authorList>
    </citation>
    <scope>NUCLEOTIDE SEQUENCE [LARGE SCALE GENOMIC DNA]</scope>
    <source>
        <strain evidence="3">DSM 22385</strain>
    </source>
</reference>
<protein>
    <submittedName>
        <fullName evidence="2">SMP-30/Gluconolaconase/LRE-like region-containing protein</fullName>
    </submittedName>
</protein>
<dbReference type="OrthoDB" id="7675395at2"/>
<accession>A0A1T5BA92</accession>
<dbReference type="RefSeq" id="WP_139377390.1">
    <property type="nucleotide sequence ID" value="NZ_FUYR01000001.1"/>
</dbReference>
<evidence type="ECO:0000256" key="1">
    <source>
        <dbReference type="SAM" id="SignalP"/>
    </source>
</evidence>
<proteinExistence type="predicted"/>
<keyword evidence="1" id="KW-0732">Signal</keyword>
<feature type="chain" id="PRO_5012414027" evidence="1">
    <location>
        <begin position="18"/>
        <end position="294"/>
    </location>
</feature>
<name>A0A1T5BA92_9SPHI</name>
<organism evidence="2 3">
    <name type="scientific">Daejeonella lutea</name>
    <dbReference type="NCBI Taxonomy" id="572036"/>
    <lineage>
        <taxon>Bacteria</taxon>
        <taxon>Pseudomonadati</taxon>
        <taxon>Bacteroidota</taxon>
        <taxon>Sphingobacteriia</taxon>
        <taxon>Sphingobacteriales</taxon>
        <taxon>Sphingobacteriaceae</taxon>
        <taxon>Daejeonella</taxon>
    </lineage>
</organism>
<dbReference type="STRING" id="572036.SAMN05661099_1456"/>